<keyword evidence="6" id="KW-0574">Periplasm</keyword>
<dbReference type="Proteomes" id="UP000273611">
    <property type="component" value="Unassembled WGS sequence"/>
</dbReference>
<feature type="signal peptide" evidence="9">
    <location>
        <begin position="1"/>
        <end position="23"/>
    </location>
</feature>
<organism evidence="10 11">
    <name type="scientific">Rhizobium anhuiense</name>
    <dbReference type="NCBI Taxonomy" id="1184720"/>
    <lineage>
        <taxon>Bacteria</taxon>
        <taxon>Pseudomonadati</taxon>
        <taxon>Pseudomonadota</taxon>
        <taxon>Alphaproteobacteria</taxon>
        <taxon>Hyphomicrobiales</taxon>
        <taxon>Rhizobiaceae</taxon>
        <taxon>Rhizobium/Agrobacterium group</taxon>
        <taxon>Rhizobium</taxon>
    </lineage>
</organism>
<dbReference type="GeneID" id="75220060"/>
<evidence type="ECO:0000256" key="5">
    <source>
        <dbReference type="ARBA" id="ARBA00022729"/>
    </source>
</evidence>
<keyword evidence="5 9" id="KW-0732">Signal</keyword>
<dbReference type="GO" id="GO:0042597">
    <property type="term" value="C:periplasmic space"/>
    <property type="evidence" value="ECO:0007669"/>
    <property type="project" value="UniProtKB-SubCell"/>
</dbReference>
<dbReference type="EMBL" id="RIBW01000025">
    <property type="protein sequence ID" value="RUL96079.1"/>
    <property type="molecule type" value="Genomic_DNA"/>
</dbReference>
<sequence>MISKLLFTATTAVALCFAASANADEIKAEVIHQWTSAAESAGVKILAQKFTELGGSWVDNAISGGPNARATAVNRVVGGNPPAAMLFNTGAQFIELQENELLRDLTETATADNWQEKMPQALLNSGTVDGKIWALPISGNGANWFWFNKPILDKIGVSTPKTWDEVFAALDKAKAAGLIPFAPSGEPRWERLMFNAVVLGVAGRETYDAVIYKRDAAAVRGDKFKAAVKVFEKLKDYADAGSPGRSWPDSTNLVISGKALMTQGGTWLNGAFAAAGKSAGSDYECAIIGADQGMIISGDVFLFPEPADDAMGKAQDLLLKTFTDIPTQTAFAVANGTIPILKGADTSKLNSCIAQASHYFSDAKLATAGDQMMFPPAVVGAVEDAITRFWSKGGLTADQFIEAYANGLSAS</sequence>
<dbReference type="PANTHER" id="PTHR43649">
    <property type="entry name" value="ARABINOSE-BINDING PROTEIN-RELATED"/>
    <property type="match status" value="1"/>
</dbReference>
<evidence type="ECO:0000256" key="4">
    <source>
        <dbReference type="ARBA" id="ARBA00022597"/>
    </source>
</evidence>
<evidence type="ECO:0000256" key="1">
    <source>
        <dbReference type="ARBA" id="ARBA00004418"/>
    </source>
</evidence>
<accession>A0A432N973</accession>
<dbReference type="Pfam" id="PF13416">
    <property type="entry name" value="SBP_bac_8"/>
    <property type="match status" value="1"/>
</dbReference>
<name>A0A432N973_9HYPH</name>
<evidence type="ECO:0000313" key="11">
    <source>
        <dbReference type="Proteomes" id="UP000273611"/>
    </source>
</evidence>
<evidence type="ECO:0000256" key="6">
    <source>
        <dbReference type="ARBA" id="ARBA00022764"/>
    </source>
</evidence>
<keyword evidence="3" id="KW-0813">Transport</keyword>
<reference evidence="10 11" key="1">
    <citation type="journal article" date="2015" name="Int. J. Syst. Evol. Microbiol.">
        <title>Rhizobium anhuiense sp. nov., isolated from effective nodules of Vicia faba and Pisum sativum.</title>
        <authorList>
            <person name="Zhang Y.J."/>
            <person name="Zheng W.T."/>
            <person name="Everall I."/>
            <person name="Young J.P."/>
            <person name="Zhang X.X."/>
            <person name="Tian C.F."/>
            <person name="Sui X.H."/>
            <person name="Wang E.T."/>
            <person name="Chen W.X."/>
        </authorList>
    </citation>
    <scope>NUCLEOTIDE SEQUENCE [LARGE SCALE GENOMIC DNA]</scope>
    <source>
        <strain evidence="10 11">CCBAU 23252</strain>
    </source>
</reference>
<dbReference type="RefSeq" id="WP_127431766.1">
    <property type="nucleotide sequence ID" value="NZ_BMFI01000022.1"/>
</dbReference>
<comment type="function">
    <text evidence="7">Part of a binding-protein-dependent transport system for a sugar.</text>
</comment>
<comment type="similarity">
    <text evidence="2">Belongs to the bacterial solute-binding protein 1 family.</text>
</comment>
<feature type="chain" id="PRO_5019510061" description="Probable sugar-binding periplasmic protein" evidence="9">
    <location>
        <begin position="24"/>
        <end position="411"/>
    </location>
</feature>
<comment type="subcellular location">
    <subcellularLocation>
        <location evidence="1">Periplasm</location>
    </subcellularLocation>
</comment>
<dbReference type="Gene3D" id="3.40.190.10">
    <property type="entry name" value="Periplasmic binding protein-like II"/>
    <property type="match status" value="2"/>
</dbReference>
<comment type="caution">
    <text evidence="10">The sequence shown here is derived from an EMBL/GenBank/DDBJ whole genome shotgun (WGS) entry which is preliminary data.</text>
</comment>
<gene>
    <name evidence="10" type="ORF">EEQ99_31945</name>
</gene>
<evidence type="ECO:0000256" key="3">
    <source>
        <dbReference type="ARBA" id="ARBA00022448"/>
    </source>
</evidence>
<dbReference type="InterPro" id="IPR006059">
    <property type="entry name" value="SBP"/>
</dbReference>
<evidence type="ECO:0000256" key="2">
    <source>
        <dbReference type="ARBA" id="ARBA00008520"/>
    </source>
</evidence>
<dbReference type="AlphaFoldDB" id="A0A432N973"/>
<dbReference type="SUPFAM" id="SSF53850">
    <property type="entry name" value="Periplasmic binding protein-like II"/>
    <property type="match status" value="1"/>
</dbReference>
<evidence type="ECO:0000256" key="7">
    <source>
        <dbReference type="ARBA" id="ARBA00049629"/>
    </source>
</evidence>
<dbReference type="InterPro" id="IPR050490">
    <property type="entry name" value="Bact_solute-bd_prot1"/>
</dbReference>
<dbReference type="PANTHER" id="PTHR43649:SF28">
    <property type="entry name" value="BINDING PROTEIN COMPONENT OF ABC SUGAR TRANSPORTER-RELATED"/>
    <property type="match status" value="1"/>
</dbReference>
<protein>
    <recommendedName>
        <fullName evidence="8">Probable sugar-binding periplasmic protein</fullName>
    </recommendedName>
</protein>
<keyword evidence="4" id="KW-0762">Sugar transport</keyword>
<proteinExistence type="inferred from homology"/>
<evidence type="ECO:0000313" key="10">
    <source>
        <dbReference type="EMBL" id="RUL96079.1"/>
    </source>
</evidence>
<evidence type="ECO:0000256" key="8">
    <source>
        <dbReference type="ARBA" id="ARBA00049753"/>
    </source>
</evidence>
<evidence type="ECO:0000256" key="9">
    <source>
        <dbReference type="SAM" id="SignalP"/>
    </source>
</evidence>